<dbReference type="InterPro" id="IPR036010">
    <property type="entry name" value="2Fe-2S_ferredoxin-like_sf"/>
</dbReference>
<evidence type="ECO:0000313" key="10">
    <source>
        <dbReference type="EMBL" id="GAC05707.1"/>
    </source>
</evidence>
<dbReference type="InterPro" id="IPR001041">
    <property type="entry name" value="2Fe-2S_ferredoxin-type"/>
</dbReference>
<evidence type="ECO:0000256" key="3">
    <source>
        <dbReference type="ARBA" id="ARBA00022723"/>
    </source>
</evidence>
<name>A0ABQ0I8M8_9ALTE</name>
<dbReference type="InterPro" id="IPR017938">
    <property type="entry name" value="Riboflavin_synthase-like_b-brl"/>
</dbReference>
<dbReference type="PROSITE" id="PS51085">
    <property type="entry name" value="2FE2S_FER_2"/>
    <property type="match status" value="1"/>
</dbReference>
<keyword evidence="1" id="KW-0285">Flavoprotein</keyword>
<dbReference type="InterPro" id="IPR017927">
    <property type="entry name" value="FAD-bd_FR_type"/>
</dbReference>
<dbReference type="InterPro" id="IPR050415">
    <property type="entry name" value="MRET"/>
</dbReference>
<evidence type="ECO:0000259" key="8">
    <source>
        <dbReference type="PROSITE" id="PS51085"/>
    </source>
</evidence>
<keyword evidence="6" id="KW-0411">Iron-sulfur</keyword>
<dbReference type="CDD" id="cd06185">
    <property type="entry name" value="PDR_like"/>
    <property type="match status" value="1"/>
</dbReference>
<dbReference type="PRINTS" id="PR00409">
    <property type="entry name" value="PHDIOXRDTASE"/>
</dbReference>
<keyword evidence="5" id="KW-0408">Iron</keyword>
<dbReference type="Pfam" id="PF00111">
    <property type="entry name" value="Fer2"/>
    <property type="match status" value="1"/>
</dbReference>
<dbReference type="CDD" id="cd00207">
    <property type="entry name" value="fer2"/>
    <property type="match status" value="1"/>
</dbReference>
<evidence type="ECO:0000256" key="7">
    <source>
        <dbReference type="ARBA" id="ARBA00023075"/>
    </source>
</evidence>
<evidence type="ECO:0000256" key="4">
    <source>
        <dbReference type="ARBA" id="ARBA00023002"/>
    </source>
</evidence>
<proteinExistence type="predicted"/>
<dbReference type="SUPFAM" id="SSF54292">
    <property type="entry name" value="2Fe-2S ferredoxin-like"/>
    <property type="match status" value="1"/>
</dbReference>
<dbReference type="PROSITE" id="PS51384">
    <property type="entry name" value="FAD_FR"/>
    <property type="match status" value="1"/>
</dbReference>
<organism evidence="10 11">
    <name type="scientific">Paraglaciecola agarilytica NO2</name>
    <dbReference type="NCBI Taxonomy" id="1125747"/>
    <lineage>
        <taxon>Bacteria</taxon>
        <taxon>Pseudomonadati</taxon>
        <taxon>Pseudomonadota</taxon>
        <taxon>Gammaproteobacteria</taxon>
        <taxon>Alteromonadales</taxon>
        <taxon>Alteromonadaceae</taxon>
        <taxon>Paraglaciecola</taxon>
    </lineage>
</organism>
<dbReference type="Gene3D" id="2.40.30.10">
    <property type="entry name" value="Translation factors"/>
    <property type="match status" value="1"/>
</dbReference>
<keyword evidence="7" id="KW-0830">Ubiquinone</keyword>
<dbReference type="EMBL" id="BAEK01000043">
    <property type="protein sequence ID" value="GAC05707.1"/>
    <property type="molecule type" value="Genomic_DNA"/>
</dbReference>
<dbReference type="PANTHER" id="PTHR47354">
    <property type="entry name" value="NADH OXIDOREDUCTASE HCR"/>
    <property type="match status" value="1"/>
</dbReference>
<comment type="caution">
    <text evidence="10">The sequence shown here is derived from an EMBL/GenBank/DDBJ whole genome shotgun (WGS) entry which is preliminary data.</text>
</comment>
<evidence type="ECO:0000313" key="11">
    <source>
        <dbReference type="Proteomes" id="UP000008372"/>
    </source>
</evidence>
<dbReference type="PANTHER" id="PTHR47354:SF1">
    <property type="entry name" value="CARNITINE MONOOXYGENASE REDUCTASE SUBUNIT"/>
    <property type="match status" value="1"/>
</dbReference>
<keyword evidence="3" id="KW-0479">Metal-binding</keyword>
<evidence type="ECO:0000256" key="6">
    <source>
        <dbReference type="ARBA" id="ARBA00023014"/>
    </source>
</evidence>
<evidence type="ECO:0000256" key="2">
    <source>
        <dbReference type="ARBA" id="ARBA00022714"/>
    </source>
</evidence>
<reference evidence="10 11" key="1">
    <citation type="journal article" date="2014" name="Environ. Microbiol.">
        <title>Comparative genomics of the marine bacterial genus Glaciecola reveals the high degree of genomic diversity and genomic characteristic for cold adaptation.</title>
        <authorList>
            <person name="Qin Q.L."/>
            <person name="Xie B.B."/>
            <person name="Yu Y."/>
            <person name="Shu Y.L."/>
            <person name="Rong J.C."/>
            <person name="Zhang Y.J."/>
            <person name="Zhao D.L."/>
            <person name="Chen X.L."/>
            <person name="Zhang X.Y."/>
            <person name="Chen B."/>
            <person name="Zhou B.C."/>
            <person name="Zhang Y.Z."/>
        </authorList>
    </citation>
    <scope>NUCLEOTIDE SEQUENCE [LARGE SCALE GENOMIC DNA]</scope>
    <source>
        <strain evidence="10 11">NO2</strain>
    </source>
</reference>
<sequence>MNNELIDAVIQSRTEQGSGIAVLELVAKDGKPLPEFTAGAHIDVHVGNGLIRQYSLCNDPASNDAYRIGVLNDPNSRGGSVKIHTDFAANQTVSISAPRNHFPLNENATKTILAGGGIGITPMMAMAYRLLREGKDFELHYCTRTKGAGAFEQELVAEFGDRVVFHYDDQDKSQLFAPQTTFSPVDPGTHIYVCGPTGFMDWVIDNAKKIGYPSEQVHFEYFSADVDTTGESFEVYCEQSDVTVTVGTNDTIAKALQKAGIKVSMSCEEGVCGTCITDVLEGEPDHRDHFLTDEEKADNDQIALCCSRAKCSRLVIDL</sequence>
<evidence type="ECO:0000256" key="1">
    <source>
        <dbReference type="ARBA" id="ARBA00022630"/>
    </source>
</evidence>
<dbReference type="RefSeq" id="WP_008304475.1">
    <property type="nucleotide sequence ID" value="NZ_BAEK01000043.1"/>
</dbReference>
<dbReference type="SUPFAM" id="SSF52343">
    <property type="entry name" value="Ferredoxin reductase-like, C-terminal NADP-linked domain"/>
    <property type="match status" value="1"/>
</dbReference>
<dbReference type="Gene3D" id="3.40.50.80">
    <property type="entry name" value="Nucleotide-binding domain of ferredoxin-NADP reductase (FNR) module"/>
    <property type="match status" value="1"/>
</dbReference>
<dbReference type="Gene3D" id="3.10.20.30">
    <property type="match status" value="1"/>
</dbReference>
<dbReference type="SUPFAM" id="SSF63380">
    <property type="entry name" value="Riboflavin synthase domain-like"/>
    <property type="match status" value="1"/>
</dbReference>
<keyword evidence="2" id="KW-0001">2Fe-2S</keyword>
<feature type="domain" description="FAD-binding FR-type" evidence="9">
    <location>
        <begin position="3"/>
        <end position="105"/>
    </location>
</feature>
<keyword evidence="4" id="KW-0560">Oxidoreductase</keyword>
<dbReference type="PROSITE" id="PS00197">
    <property type="entry name" value="2FE2S_FER_1"/>
    <property type="match status" value="1"/>
</dbReference>
<dbReference type="InterPro" id="IPR039261">
    <property type="entry name" value="FNR_nucleotide-bd"/>
</dbReference>
<accession>A0ABQ0I8M8</accession>
<feature type="domain" description="2Fe-2S ferredoxin-type" evidence="8">
    <location>
        <begin position="231"/>
        <end position="318"/>
    </location>
</feature>
<keyword evidence="11" id="KW-1185">Reference proteome</keyword>
<gene>
    <name evidence="10" type="primary">vanB</name>
    <name evidence="10" type="ORF">GAGA_2868</name>
</gene>
<protein>
    <submittedName>
        <fullName evidence="10">Vanillate O-demethylase oxidoreductase</fullName>
    </submittedName>
</protein>
<dbReference type="InterPro" id="IPR006058">
    <property type="entry name" value="2Fe2S_fd_BS"/>
</dbReference>
<dbReference type="InterPro" id="IPR012675">
    <property type="entry name" value="Beta-grasp_dom_sf"/>
</dbReference>
<evidence type="ECO:0000256" key="5">
    <source>
        <dbReference type="ARBA" id="ARBA00023004"/>
    </source>
</evidence>
<evidence type="ECO:0000259" key="9">
    <source>
        <dbReference type="PROSITE" id="PS51384"/>
    </source>
</evidence>
<dbReference type="Proteomes" id="UP000008372">
    <property type="component" value="Unassembled WGS sequence"/>
</dbReference>